<dbReference type="GO" id="GO:0004420">
    <property type="term" value="F:hydroxymethylglutaryl-CoA reductase (NADPH) activity"/>
    <property type="evidence" value="ECO:0007669"/>
    <property type="project" value="InterPro"/>
</dbReference>
<comment type="similarity">
    <text evidence="1 3">Belongs to the HMG-CoA reductase family.</text>
</comment>
<dbReference type="Gene3D" id="3.90.770.10">
    <property type="entry name" value="3-hydroxy-3-methylglutaryl-coenzyme A Reductase, Chain A, domain 2"/>
    <property type="match status" value="2"/>
</dbReference>
<dbReference type="PROSITE" id="PS50065">
    <property type="entry name" value="HMG_COA_REDUCTASE_4"/>
    <property type="match status" value="1"/>
</dbReference>
<dbReference type="InterPro" id="IPR023074">
    <property type="entry name" value="HMG_CoA_Rdtase_cat_sf"/>
</dbReference>
<evidence type="ECO:0000313" key="4">
    <source>
        <dbReference type="EMBL" id="EJP73047.1"/>
    </source>
</evidence>
<comment type="catalytic activity">
    <reaction evidence="3">
        <text>(R)-mevalonate + 2 NAD(+) + CoA = (3S)-3-hydroxy-3-methylglutaryl-CoA + 2 NADH + 2 H(+)</text>
        <dbReference type="Rhea" id="RHEA:14833"/>
        <dbReference type="ChEBI" id="CHEBI:15378"/>
        <dbReference type="ChEBI" id="CHEBI:36464"/>
        <dbReference type="ChEBI" id="CHEBI:43074"/>
        <dbReference type="ChEBI" id="CHEBI:57287"/>
        <dbReference type="ChEBI" id="CHEBI:57540"/>
        <dbReference type="ChEBI" id="CHEBI:57945"/>
        <dbReference type="EC" id="1.1.1.88"/>
    </reaction>
</comment>
<evidence type="ECO:0000256" key="1">
    <source>
        <dbReference type="ARBA" id="ARBA00007661"/>
    </source>
</evidence>
<dbReference type="EC" id="1.1.1.88" evidence="3"/>
<dbReference type="InterPro" id="IPR009029">
    <property type="entry name" value="HMG_CoA_Rdtase_sub-bd_dom_sf"/>
</dbReference>
<dbReference type="InterPro" id="IPR004553">
    <property type="entry name" value="HMG_CoA_Rdtase_bac-typ"/>
</dbReference>
<accession>J4V3D3</accession>
<name>J4V3D3_9GAMM</name>
<comment type="pathway">
    <text evidence="3">Metabolic intermediate metabolism; (R)-mevalonate degradation; (S)-3-hydroxy-3-methylglutaryl-CoA from (R)-mevalonate: step 1/1.</text>
</comment>
<dbReference type="SUPFAM" id="SSF56542">
    <property type="entry name" value="Substrate-binding domain of HMG-CoA reductase"/>
    <property type="match status" value="1"/>
</dbReference>
<dbReference type="GO" id="GO:0015936">
    <property type="term" value="P:coenzyme A metabolic process"/>
    <property type="evidence" value="ECO:0007669"/>
    <property type="project" value="InterPro"/>
</dbReference>
<dbReference type="InterPro" id="IPR002202">
    <property type="entry name" value="HMG_CoA_Rdtase"/>
</dbReference>
<dbReference type="PANTHER" id="PTHR10572">
    <property type="entry name" value="3-HYDROXY-3-METHYLGLUTARYL-COENZYME A REDUCTASE"/>
    <property type="match status" value="1"/>
</dbReference>
<dbReference type="PANTHER" id="PTHR10572:SF24">
    <property type="entry name" value="3-HYDROXY-3-METHYLGLUTARYL-COENZYME A REDUCTASE"/>
    <property type="match status" value="1"/>
</dbReference>
<dbReference type="EMBL" id="JH611184">
    <property type="protein sequence ID" value="EJP73047.1"/>
    <property type="molecule type" value="Genomic_DNA"/>
</dbReference>
<reference evidence="4 5" key="1">
    <citation type="journal article" date="2012" name="ISME J.">
        <title>Genomic insights to SAR86, an abundant and uncultivated marine bacterial lineage.</title>
        <authorList>
            <person name="Dupont C.L."/>
            <person name="Rusch D.B."/>
            <person name="Yooseph S."/>
            <person name="Lombardo M.J."/>
            <person name="Richter R.A."/>
            <person name="Valas R."/>
            <person name="Novotny M."/>
            <person name="Yee-Greenbaum J."/>
            <person name="Selengut J.D."/>
            <person name="Haft D.H."/>
            <person name="Halpern A.L."/>
            <person name="Lasken R.S."/>
            <person name="Nealson K."/>
            <person name="Friedman R."/>
            <person name="Venter J.C."/>
        </authorList>
    </citation>
    <scope>NUCLEOTIDE SEQUENCE [LARGE SCALE GENOMIC DNA]</scope>
</reference>
<keyword evidence="3" id="KW-0520">NAD</keyword>
<dbReference type="InterPro" id="IPR009023">
    <property type="entry name" value="HMG_CoA_Rdtase_NAD(P)-bd_sf"/>
</dbReference>
<gene>
    <name evidence="4" type="ORF">NT02SARS_1937</name>
</gene>
<sequence>MPKKIIGFSKLSRDEKIEWLTKNFFDNSSQIKSILNNYLNSNKDIQTIHDSFSENSISNFYLPYSLAPNFLINDKNYTIPLVTEESSVVAALSNAAKFWFDKGGFKSEVKSFSKRGHIHFSFDGDKDILKEFINNYRSDIIKSTDNLTINMKKRGGGISSINLIDKTSDLKNYFQLSVDFNTSDSMGANFINSCLEAMSKKIDELSKQYDNFINNSLSINIIMSILSNYTPDCIVEAHAECQINDLIDVDDNDSNEFARKMKYAFDIAKIDINRAVTHNKGIMNGIDAVLIATGNDFRAVEAGIHAYASSNSKYESLSECIISDDKFKLSIKIPLSIGTVGGITDLHPLVKLSLQILGSPSSRDLMCIIACVGLAQNFSAVRSLITSGIQKGHMKMHLINLLIKHNASKDQIKRAKKYFKDNEISNRSVSEFIKSNK</sequence>
<dbReference type="Proteomes" id="UP000010116">
    <property type="component" value="Unassembled WGS sequence"/>
</dbReference>
<dbReference type="Gene3D" id="1.10.8.660">
    <property type="match status" value="1"/>
</dbReference>
<evidence type="ECO:0000256" key="3">
    <source>
        <dbReference type="RuleBase" id="RU361219"/>
    </source>
</evidence>
<keyword evidence="2 3" id="KW-0560">Oxidoreductase</keyword>
<dbReference type="AlphaFoldDB" id="J4V3D3"/>
<evidence type="ECO:0000313" key="5">
    <source>
        <dbReference type="Proteomes" id="UP000010116"/>
    </source>
</evidence>
<dbReference type="SUPFAM" id="SSF55035">
    <property type="entry name" value="NAD-binding domain of HMG-CoA reductase"/>
    <property type="match status" value="1"/>
</dbReference>
<dbReference type="PRINTS" id="PR00071">
    <property type="entry name" value="HMGCOARDTASE"/>
</dbReference>
<dbReference type="CDD" id="cd00644">
    <property type="entry name" value="HMG-CoA_reductase_classII"/>
    <property type="match status" value="1"/>
</dbReference>
<dbReference type="NCBIfam" id="TIGR00532">
    <property type="entry name" value="HMG_CoA_R_NAD"/>
    <property type="match status" value="1"/>
</dbReference>
<organism evidence="4 5">
    <name type="scientific">SAR86 cluster bacterium SAR86B</name>
    <dbReference type="NCBI Taxonomy" id="1123867"/>
    <lineage>
        <taxon>Bacteria</taxon>
        <taxon>Pseudomonadati</taxon>
        <taxon>Pseudomonadota</taxon>
        <taxon>Gammaproteobacteria</taxon>
        <taxon>SAR86 cluster</taxon>
    </lineage>
</organism>
<dbReference type="HOGENOM" id="CLU_033422_0_0_6"/>
<dbReference type="GO" id="GO:0140643">
    <property type="term" value="F:hydroxymethylglutaryl-CoA reductase (NADH) activity"/>
    <property type="evidence" value="ECO:0007669"/>
    <property type="project" value="UniProtKB-EC"/>
</dbReference>
<evidence type="ECO:0000256" key="2">
    <source>
        <dbReference type="ARBA" id="ARBA00023002"/>
    </source>
</evidence>
<protein>
    <recommendedName>
        <fullName evidence="3">3-hydroxy-3-methylglutaryl coenzyme A reductase</fullName>
        <shortName evidence="3">HMG-CoA reductase</shortName>
        <ecNumber evidence="3">1.1.1.88</ecNumber>
    </recommendedName>
</protein>
<proteinExistence type="inferred from homology"/>
<dbReference type="Pfam" id="PF00368">
    <property type="entry name" value="HMG-CoA_red"/>
    <property type="match status" value="1"/>
</dbReference>
<dbReference type="UniPathway" id="UPA00257">
    <property type="reaction ID" value="UER00367"/>
</dbReference>